<sequence>MSNNNDTPDSALRRDFLARTLALIPTVAIGSSLGGLTSSSVARAASLTSEAASETDNQQARDYFPTFFSSEEFAFIEAAVAVLIPNDQYGPGALEAGVPEFIDRQMNTPYGSGSNWYMQGPFNPEAAPELGYQRPLVPRDIYKLGIAEAEKVAQQKMGQRFTKLSVSKQTQLLSQMENDQVNFEQLPASLFFATLLQNTREGFFSDPIHGGNQNMVGWNLIGFPGARADFMDWVERDEAYPFPPVSITGQRG</sequence>
<reference evidence="1" key="1">
    <citation type="submission" date="2021-06" db="EMBL/GenBank/DDBJ databases">
        <title>Vibrio nov. sp., novel gut bacterium isolated from Yellow Sea oyster.</title>
        <authorList>
            <person name="Muhammad N."/>
            <person name="Nguyen T.H."/>
            <person name="Lee Y.-J."/>
            <person name="Ko J."/>
            <person name="Kim S.-G."/>
        </authorList>
    </citation>
    <scope>NUCLEOTIDE SEQUENCE</scope>
    <source>
        <strain evidence="1">OG9-811</strain>
    </source>
</reference>
<dbReference type="KEGG" id="vos:KNV97_03915"/>
<keyword evidence="2" id="KW-1185">Reference proteome</keyword>
<proteinExistence type="predicted"/>
<name>A0A975U616_9VIBR</name>
<dbReference type="PROSITE" id="PS51318">
    <property type="entry name" value="TAT"/>
    <property type="match status" value="1"/>
</dbReference>
<dbReference type="InterPro" id="IPR027056">
    <property type="entry name" value="Gluconate_2DH_su3"/>
</dbReference>
<dbReference type="InterPro" id="IPR006311">
    <property type="entry name" value="TAT_signal"/>
</dbReference>
<organism evidence="1 2">
    <name type="scientific">Vibrio ostreae</name>
    <dbReference type="NCBI Taxonomy" id="2841925"/>
    <lineage>
        <taxon>Bacteria</taxon>
        <taxon>Pseudomonadati</taxon>
        <taxon>Pseudomonadota</taxon>
        <taxon>Gammaproteobacteria</taxon>
        <taxon>Vibrionales</taxon>
        <taxon>Vibrionaceae</taxon>
        <taxon>Vibrio</taxon>
    </lineage>
</organism>
<accession>A0A975U616</accession>
<dbReference type="AlphaFoldDB" id="A0A975U616"/>
<dbReference type="EMBL" id="CP076642">
    <property type="protein sequence ID" value="QXO15575.1"/>
    <property type="molecule type" value="Genomic_DNA"/>
</dbReference>
<evidence type="ECO:0000313" key="2">
    <source>
        <dbReference type="Proteomes" id="UP000694232"/>
    </source>
</evidence>
<evidence type="ECO:0000313" key="1">
    <source>
        <dbReference type="EMBL" id="QXO15575.1"/>
    </source>
</evidence>
<protein>
    <submittedName>
        <fullName evidence="1">Gluconate 2-dehydrogenase subunit 3 family protein</fullName>
    </submittedName>
</protein>
<gene>
    <name evidence="1" type="ORF">KNV97_03915</name>
</gene>
<dbReference type="Pfam" id="PF13618">
    <property type="entry name" value="Gluconate_2-dh3"/>
    <property type="match status" value="1"/>
</dbReference>
<dbReference type="RefSeq" id="WP_218561579.1">
    <property type="nucleotide sequence ID" value="NZ_CP076642.1"/>
</dbReference>
<dbReference type="Proteomes" id="UP000694232">
    <property type="component" value="Chromosome 2"/>
</dbReference>